<comment type="caution">
    <text evidence="7">The sequence shown here is derived from an EMBL/GenBank/DDBJ whole genome shotgun (WGS) entry which is preliminary data.</text>
</comment>
<feature type="transmembrane region" description="Helical" evidence="5">
    <location>
        <begin position="322"/>
        <end position="344"/>
    </location>
</feature>
<reference evidence="7" key="1">
    <citation type="submission" date="2023-06" db="EMBL/GenBank/DDBJ databases">
        <title>Genome sequence of Nocardioides sp. SOB44.</title>
        <authorList>
            <person name="Zhang G."/>
        </authorList>
    </citation>
    <scope>NUCLEOTIDE SEQUENCE</scope>
    <source>
        <strain evidence="7">SOB44</strain>
    </source>
</reference>
<dbReference type="Gene3D" id="1.20.1530.20">
    <property type="match status" value="1"/>
</dbReference>
<comment type="subcellular location">
    <subcellularLocation>
        <location evidence="1">Membrane</location>
        <topology evidence="1">Multi-pass membrane protein</topology>
    </subcellularLocation>
</comment>
<dbReference type="EMBL" id="JAULSC010000004">
    <property type="protein sequence ID" value="MDO3395422.1"/>
    <property type="molecule type" value="Genomic_DNA"/>
</dbReference>
<evidence type="ECO:0000313" key="8">
    <source>
        <dbReference type="Proteomes" id="UP001168363"/>
    </source>
</evidence>
<feature type="transmembrane region" description="Helical" evidence="5">
    <location>
        <begin position="386"/>
        <end position="404"/>
    </location>
</feature>
<evidence type="ECO:0000256" key="2">
    <source>
        <dbReference type="ARBA" id="ARBA00022692"/>
    </source>
</evidence>
<evidence type="ECO:0000313" key="7">
    <source>
        <dbReference type="EMBL" id="MDO3395422.1"/>
    </source>
</evidence>
<feature type="transmembrane region" description="Helical" evidence="5">
    <location>
        <begin position="297"/>
        <end position="316"/>
    </location>
</feature>
<dbReference type="InterPro" id="IPR006153">
    <property type="entry name" value="Cation/H_exchanger_TM"/>
</dbReference>
<evidence type="ECO:0000259" key="6">
    <source>
        <dbReference type="Pfam" id="PF00999"/>
    </source>
</evidence>
<dbReference type="PANTHER" id="PTHR31382">
    <property type="entry name" value="NA(+)/H(+) ANTIPORTER"/>
    <property type="match status" value="1"/>
</dbReference>
<evidence type="ECO:0000256" key="4">
    <source>
        <dbReference type="ARBA" id="ARBA00023136"/>
    </source>
</evidence>
<feature type="transmembrane region" description="Helical" evidence="5">
    <location>
        <begin position="108"/>
        <end position="129"/>
    </location>
</feature>
<feature type="transmembrane region" description="Helical" evidence="5">
    <location>
        <begin position="244"/>
        <end position="261"/>
    </location>
</feature>
<dbReference type="InterPro" id="IPR004712">
    <property type="entry name" value="Na+/H+_antiporter_fungi"/>
</dbReference>
<dbReference type="Pfam" id="PF00999">
    <property type="entry name" value="Na_H_Exchanger"/>
    <property type="match status" value="1"/>
</dbReference>
<dbReference type="RefSeq" id="WP_302706740.1">
    <property type="nucleotide sequence ID" value="NZ_JAULSC010000004.1"/>
</dbReference>
<feature type="domain" description="Cation/H+ exchanger transmembrane" evidence="6">
    <location>
        <begin position="33"/>
        <end position="407"/>
    </location>
</feature>
<feature type="transmembrane region" description="Helical" evidence="5">
    <location>
        <begin position="210"/>
        <end position="232"/>
    </location>
</feature>
<keyword evidence="4 5" id="KW-0472">Membrane</keyword>
<sequence>MRRGFAAVGSGGVMHVEVVVVVVAVLGLGVAALSSSLDRLPVSEPLLAVVAGVLVGPQALGWVVLPELGAGPHELREVAVVLLAVSMMAIALRYPIGDVRRRAGSVGLLLGVLMPVMALASAGVAWAVLGPTAGLGAAAALLLGVAVCPTDPVLSSSVVTGGPAERDIAERTRQLLSLESGANDGLALPLVVVAVAVAGPLTGGEAGLEVLRSVLGALVLGVAAGWGAGRAVRLGEQHSDTSPAQAVLFTLVLALGVLSAAHLLDVGAVLAVFVAGLALNATWTSDDRVRALTIDEALNKYAVLPVFVLLGVALPWSAWAEIGWALVLLVVGVLLLRRLPWLLALSPALRLARRDALFLGWFGPIGVSAIYYLLEVGERVPGSDLVVTAGTAVVVGSTLVHGLTGSPGRAAYARVEGG</sequence>
<keyword evidence="2 5" id="KW-0812">Transmembrane</keyword>
<keyword evidence="8" id="KW-1185">Reference proteome</keyword>
<protein>
    <submittedName>
        <fullName evidence="7">Cation:proton antiporter</fullName>
    </submittedName>
</protein>
<feature type="transmembrane region" description="Helical" evidence="5">
    <location>
        <begin position="12"/>
        <end position="34"/>
    </location>
</feature>
<evidence type="ECO:0000256" key="3">
    <source>
        <dbReference type="ARBA" id="ARBA00022989"/>
    </source>
</evidence>
<gene>
    <name evidence="7" type="ORF">QWJ41_06825</name>
</gene>
<dbReference type="Proteomes" id="UP001168363">
    <property type="component" value="Unassembled WGS sequence"/>
</dbReference>
<accession>A0ABT8TN82</accession>
<name>A0ABT8TN82_9ACTN</name>
<feature type="transmembrane region" description="Helical" evidence="5">
    <location>
        <begin position="77"/>
        <end position="96"/>
    </location>
</feature>
<proteinExistence type="predicted"/>
<feature type="transmembrane region" description="Helical" evidence="5">
    <location>
        <begin position="356"/>
        <end position="374"/>
    </location>
</feature>
<dbReference type="InterPro" id="IPR038770">
    <property type="entry name" value="Na+/solute_symporter_sf"/>
</dbReference>
<evidence type="ECO:0000256" key="5">
    <source>
        <dbReference type="SAM" id="Phobius"/>
    </source>
</evidence>
<keyword evidence="3 5" id="KW-1133">Transmembrane helix</keyword>
<feature type="transmembrane region" description="Helical" evidence="5">
    <location>
        <begin position="175"/>
        <end position="198"/>
    </location>
</feature>
<evidence type="ECO:0000256" key="1">
    <source>
        <dbReference type="ARBA" id="ARBA00004141"/>
    </source>
</evidence>
<feature type="transmembrane region" description="Helical" evidence="5">
    <location>
        <begin position="46"/>
        <end position="65"/>
    </location>
</feature>
<organism evidence="7 8">
    <name type="scientific">Nocardioides cremeus</name>
    <dbReference type="NCBI Taxonomy" id="3058044"/>
    <lineage>
        <taxon>Bacteria</taxon>
        <taxon>Bacillati</taxon>
        <taxon>Actinomycetota</taxon>
        <taxon>Actinomycetes</taxon>
        <taxon>Propionibacteriales</taxon>
        <taxon>Nocardioidaceae</taxon>
        <taxon>Nocardioides</taxon>
    </lineage>
</organism>
<dbReference type="PANTHER" id="PTHR31382:SF1">
    <property type="entry name" value="SODIUM ION_PROTON EXCHANGER (EUROFUNG)"/>
    <property type="match status" value="1"/>
</dbReference>